<keyword evidence="1 2" id="KW-0238">DNA-binding</keyword>
<evidence type="ECO:0000256" key="1">
    <source>
        <dbReference type="ARBA" id="ARBA00023125"/>
    </source>
</evidence>
<protein>
    <recommendedName>
        <fullName evidence="4">Core-binding (CB) domain-containing protein</fullName>
    </recommendedName>
</protein>
<evidence type="ECO:0000259" key="4">
    <source>
        <dbReference type="PROSITE" id="PS51900"/>
    </source>
</evidence>
<evidence type="ECO:0000256" key="2">
    <source>
        <dbReference type="PROSITE-ProRule" id="PRU01248"/>
    </source>
</evidence>
<proteinExistence type="predicted"/>
<dbReference type="SUPFAM" id="SSF56349">
    <property type="entry name" value="DNA breaking-rejoining enzymes"/>
    <property type="match status" value="1"/>
</dbReference>
<reference evidence="5 6" key="1">
    <citation type="submission" date="2018-11" db="EMBL/GenBank/DDBJ databases">
        <title>Complete genome sequence of Nocardioides baekrokdamisoli strain KCTC 39748.</title>
        <authorList>
            <person name="Kang S.W."/>
            <person name="Lee K.C."/>
            <person name="Kim K.K."/>
            <person name="Kim J.S."/>
            <person name="Kim D.S."/>
            <person name="Ko S.H."/>
            <person name="Yang S.H."/>
            <person name="Shin Y.K."/>
            <person name="Lee J.S."/>
        </authorList>
    </citation>
    <scope>NUCLEOTIDE SEQUENCE [LARGE SCALE GENOMIC DNA]</scope>
    <source>
        <strain evidence="5 6">KCTC 39748</strain>
    </source>
</reference>
<dbReference type="PROSITE" id="PS51900">
    <property type="entry name" value="CB"/>
    <property type="match status" value="1"/>
</dbReference>
<keyword evidence="6" id="KW-1185">Reference proteome</keyword>
<dbReference type="InterPro" id="IPR044068">
    <property type="entry name" value="CB"/>
</dbReference>
<name>A0A3G9IYU4_9ACTN</name>
<feature type="domain" description="Core-binding (CB)" evidence="4">
    <location>
        <begin position="1"/>
        <end position="71"/>
    </location>
</feature>
<dbReference type="InterPro" id="IPR010998">
    <property type="entry name" value="Integrase_recombinase_N"/>
</dbReference>
<gene>
    <name evidence="5" type="ORF">Back2_06510</name>
</gene>
<dbReference type="GO" id="GO:0003677">
    <property type="term" value="F:DNA binding"/>
    <property type="evidence" value="ECO:0007669"/>
    <property type="project" value="UniProtKB-UniRule"/>
</dbReference>
<evidence type="ECO:0000313" key="6">
    <source>
        <dbReference type="Proteomes" id="UP000271573"/>
    </source>
</evidence>
<feature type="region of interest" description="Disordered" evidence="3">
    <location>
        <begin position="89"/>
        <end position="144"/>
    </location>
</feature>
<dbReference type="AlphaFoldDB" id="A0A3G9IYU4"/>
<evidence type="ECO:0000313" key="5">
    <source>
        <dbReference type="EMBL" id="BBH16364.1"/>
    </source>
</evidence>
<sequence>MGDGEAFGLGSSTLRTNRHRVLALVRRAAAISPTEVTRRDIIDYLAAHPDWAPETRRGNRSALSAFFRWAFEEGRIEVNPATRLPRVRVPGGAPFPAPEPVIRDAINGARGRASDDPDRRARRSPPQRDRPVPHRLRDRVWAQN</sequence>
<dbReference type="InterPro" id="IPR011010">
    <property type="entry name" value="DNA_brk_join_enz"/>
</dbReference>
<organism evidence="5 6">
    <name type="scientific">Nocardioides baekrokdamisoli</name>
    <dbReference type="NCBI Taxonomy" id="1804624"/>
    <lineage>
        <taxon>Bacteria</taxon>
        <taxon>Bacillati</taxon>
        <taxon>Actinomycetota</taxon>
        <taxon>Actinomycetes</taxon>
        <taxon>Propionibacteriales</taxon>
        <taxon>Nocardioidaceae</taxon>
        <taxon>Nocardioides</taxon>
    </lineage>
</organism>
<evidence type="ECO:0000256" key="3">
    <source>
        <dbReference type="SAM" id="MobiDB-lite"/>
    </source>
</evidence>
<accession>A0A3G9IYU4</accession>
<dbReference type="EMBL" id="AP019307">
    <property type="protein sequence ID" value="BBH16364.1"/>
    <property type="molecule type" value="Genomic_DNA"/>
</dbReference>
<dbReference type="Proteomes" id="UP000271573">
    <property type="component" value="Chromosome"/>
</dbReference>
<dbReference type="Gene3D" id="1.10.150.130">
    <property type="match status" value="1"/>
</dbReference>
<dbReference type="KEGG" id="nbe:Back2_06510"/>